<evidence type="ECO:0000313" key="3">
    <source>
        <dbReference type="Proteomes" id="UP000292702"/>
    </source>
</evidence>
<proteinExistence type="predicted"/>
<evidence type="ECO:0000256" key="1">
    <source>
        <dbReference type="SAM" id="MobiDB-lite"/>
    </source>
</evidence>
<dbReference type="AlphaFoldDB" id="A0A4R0RCM8"/>
<reference evidence="2 3" key="1">
    <citation type="submission" date="2018-11" db="EMBL/GenBank/DDBJ databases">
        <title>Genome assembly of Steccherinum ochraceum LE-BIN_3174, the white-rot fungus of the Steccherinaceae family (The Residual Polyporoid clade, Polyporales, Basidiomycota).</title>
        <authorList>
            <person name="Fedorova T.V."/>
            <person name="Glazunova O.A."/>
            <person name="Landesman E.O."/>
            <person name="Moiseenko K.V."/>
            <person name="Psurtseva N.V."/>
            <person name="Savinova O.S."/>
            <person name="Shakhova N.V."/>
            <person name="Tyazhelova T.V."/>
            <person name="Vasina D.V."/>
        </authorList>
    </citation>
    <scope>NUCLEOTIDE SEQUENCE [LARGE SCALE GENOMIC DNA]</scope>
    <source>
        <strain evidence="2 3">LE-BIN_3174</strain>
    </source>
</reference>
<feature type="region of interest" description="Disordered" evidence="1">
    <location>
        <begin position="1"/>
        <end position="30"/>
    </location>
</feature>
<keyword evidence="3" id="KW-1185">Reference proteome</keyword>
<comment type="caution">
    <text evidence="2">The sequence shown here is derived from an EMBL/GenBank/DDBJ whole genome shotgun (WGS) entry which is preliminary data.</text>
</comment>
<gene>
    <name evidence="2" type="ORF">EIP91_010532</name>
</gene>
<evidence type="ECO:0000313" key="2">
    <source>
        <dbReference type="EMBL" id="TCD60224.1"/>
    </source>
</evidence>
<dbReference type="EMBL" id="RWJN01000636">
    <property type="protein sequence ID" value="TCD60224.1"/>
    <property type="molecule type" value="Genomic_DNA"/>
</dbReference>
<accession>A0A4R0RCM8</accession>
<name>A0A4R0RCM8_9APHY</name>
<organism evidence="2 3">
    <name type="scientific">Steccherinum ochraceum</name>
    <dbReference type="NCBI Taxonomy" id="92696"/>
    <lineage>
        <taxon>Eukaryota</taxon>
        <taxon>Fungi</taxon>
        <taxon>Dikarya</taxon>
        <taxon>Basidiomycota</taxon>
        <taxon>Agaricomycotina</taxon>
        <taxon>Agaricomycetes</taxon>
        <taxon>Polyporales</taxon>
        <taxon>Steccherinaceae</taxon>
        <taxon>Steccherinum</taxon>
    </lineage>
</organism>
<protein>
    <submittedName>
        <fullName evidence="2">Uncharacterized protein</fullName>
    </submittedName>
</protein>
<dbReference type="OrthoDB" id="3224400at2759"/>
<dbReference type="Proteomes" id="UP000292702">
    <property type="component" value="Unassembled WGS sequence"/>
</dbReference>
<feature type="compositionally biased region" description="Basic and acidic residues" evidence="1">
    <location>
        <begin position="10"/>
        <end position="23"/>
    </location>
</feature>
<sequence>MDLPSSSPRSEPREASKSEKDSATDVVSKSFPPFNHVGMIVQPFDQEVKRDEQFQNELSTMLLELMLDFHAWAAARPSTEAERNAELLEKGINGLLETEKEQGMLSISELLLLLVEKTRQRLNDFVVRIKLALAALTGLTST</sequence>